<evidence type="ECO:0000313" key="6">
    <source>
        <dbReference type="EMBL" id="KAK6542665.1"/>
    </source>
</evidence>
<evidence type="ECO:0000256" key="4">
    <source>
        <dbReference type="SAM" id="MobiDB-lite"/>
    </source>
</evidence>
<keyword evidence="7" id="KW-1185">Reference proteome</keyword>
<dbReference type="EMBL" id="JAVHJO010000002">
    <property type="protein sequence ID" value="KAK6542665.1"/>
    <property type="molecule type" value="Genomic_DNA"/>
</dbReference>
<evidence type="ECO:0000259" key="5">
    <source>
        <dbReference type="PROSITE" id="PS50102"/>
    </source>
</evidence>
<name>A0AAV9XKQ8_9PEZI</name>
<feature type="compositionally biased region" description="Polar residues" evidence="4">
    <location>
        <begin position="9"/>
        <end position="22"/>
    </location>
</feature>
<sequence length="646" mass="67036">MAAVLPLSGMSTASLSGTTTPSYEFHSSRSRESISSGSSQASPPATGHSMISPFPFENSIFSSRGISPVPEEGGLPPVDTQGEHLINGVETTIIIMGLPRQITDRELRSIFILTKDFLHVELIPDSPLEGGLPSPKRSAVARFRSFGAAQEAKDHINSKRAEIFEGEVLQATMPISHTQPTMVSRRNTTDSSSRPTLLSTSTASSIASSSGRSLGKVHGLQAPYSATEAIIPPVGLIGTIPPSLANGSLGGLGTGLGSLASSKSFGSSSSDYSLGPSPEYITDAFPSLPVRTPGSVGPSSGKALLMESEPETNEEYDSLLSDHSRYLYTNPSALSAEPMPLATMQKPRRSTNPASMATRFSQLSLNTNNLPPLSGPMMGSPATMAPGNASTLTSPISIPMSASTAAPNSSILPPYQRVLPAANPADQNPPCNTLYVGNLPANTSEDELKALFSRQRGYKRLCFRTKANGPMCFVEFEDVAYATRALTELYGRGLSNSVKGGIRLSFSKNPLGVRSNQNPANLQSPTTPATGGGASSAGGLFSTALHAPPGLPHPGVTPSAVRPNPLEASAPPLAPLATAIPPRDSAIYASAAPGLAYRESLLTSPVGYPATTQSALGFTPVTSASSANAFTTPIAPPNIPGFLVGK</sequence>
<dbReference type="AlphaFoldDB" id="A0AAV9XKQ8"/>
<dbReference type="InterPro" id="IPR035979">
    <property type="entry name" value="RBD_domain_sf"/>
</dbReference>
<accession>A0AAV9XKQ8</accession>
<comment type="caution">
    <text evidence="6">The sequence shown here is derived from an EMBL/GenBank/DDBJ whole genome shotgun (WGS) entry which is preliminary data.</text>
</comment>
<evidence type="ECO:0000313" key="7">
    <source>
        <dbReference type="Proteomes" id="UP001365542"/>
    </source>
</evidence>
<dbReference type="PROSITE" id="PS50102">
    <property type="entry name" value="RRM"/>
    <property type="match status" value="1"/>
</dbReference>
<feature type="domain" description="RRM" evidence="5">
    <location>
        <begin position="432"/>
        <end position="509"/>
    </location>
</feature>
<keyword evidence="2 3" id="KW-0694">RNA-binding</keyword>
<feature type="region of interest" description="Disordered" evidence="4">
    <location>
        <begin position="180"/>
        <end position="212"/>
    </location>
</feature>
<reference evidence="6 7" key="1">
    <citation type="submission" date="2019-10" db="EMBL/GenBank/DDBJ databases">
        <authorList>
            <person name="Palmer J.M."/>
        </authorList>
    </citation>
    <scope>NUCLEOTIDE SEQUENCE [LARGE SCALE GENOMIC DNA]</scope>
    <source>
        <strain evidence="6 7">TWF694</strain>
    </source>
</reference>
<dbReference type="PANTHER" id="PTHR10501">
    <property type="entry name" value="U1 SMALL NUCLEAR RIBONUCLEOPROTEIN A/U2 SMALL NUCLEAR RIBONUCLEOPROTEIN B"/>
    <property type="match status" value="1"/>
</dbReference>
<proteinExistence type="predicted"/>
<dbReference type="InterPro" id="IPR012677">
    <property type="entry name" value="Nucleotide-bd_a/b_plait_sf"/>
</dbReference>
<protein>
    <recommendedName>
        <fullName evidence="5">RRM domain-containing protein</fullName>
    </recommendedName>
</protein>
<dbReference type="Proteomes" id="UP001365542">
    <property type="component" value="Unassembled WGS sequence"/>
</dbReference>
<dbReference type="InterPro" id="IPR000504">
    <property type="entry name" value="RRM_dom"/>
</dbReference>
<feature type="compositionally biased region" description="Low complexity" evidence="4">
    <location>
        <begin position="189"/>
        <end position="212"/>
    </location>
</feature>
<dbReference type="FunFam" id="3.30.70.330:FF:000089">
    <property type="entry name" value="RNA binding protein"/>
    <property type="match status" value="1"/>
</dbReference>
<dbReference type="SUPFAM" id="SSF54928">
    <property type="entry name" value="RNA-binding domain, RBD"/>
    <property type="match status" value="2"/>
</dbReference>
<evidence type="ECO:0000256" key="2">
    <source>
        <dbReference type="ARBA" id="ARBA00022884"/>
    </source>
</evidence>
<dbReference type="Gene3D" id="3.30.70.330">
    <property type="match status" value="1"/>
</dbReference>
<dbReference type="CDD" id="cd12245">
    <property type="entry name" value="RRM_scw1_like"/>
    <property type="match status" value="1"/>
</dbReference>
<keyword evidence="1" id="KW-0597">Phosphoprotein</keyword>
<feature type="compositionally biased region" description="Low complexity" evidence="4">
    <location>
        <begin position="33"/>
        <end position="42"/>
    </location>
</feature>
<feature type="region of interest" description="Disordered" evidence="4">
    <location>
        <begin position="513"/>
        <end position="567"/>
    </location>
</feature>
<evidence type="ECO:0000256" key="1">
    <source>
        <dbReference type="ARBA" id="ARBA00022553"/>
    </source>
</evidence>
<evidence type="ECO:0000256" key="3">
    <source>
        <dbReference type="PROSITE-ProRule" id="PRU00176"/>
    </source>
</evidence>
<feature type="region of interest" description="Disordered" evidence="4">
    <location>
        <begin position="1"/>
        <end position="49"/>
    </location>
</feature>
<dbReference type="Pfam" id="PF00076">
    <property type="entry name" value="RRM_1"/>
    <property type="match status" value="1"/>
</dbReference>
<dbReference type="GO" id="GO:0003723">
    <property type="term" value="F:RNA binding"/>
    <property type="evidence" value="ECO:0007669"/>
    <property type="project" value="UniProtKB-UniRule"/>
</dbReference>
<dbReference type="SMART" id="SM00360">
    <property type="entry name" value="RRM"/>
    <property type="match status" value="2"/>
</dbReference>
<gene>
    <name evidence="6" type="ORF">TWF694_006608</name>
</gene>
<feature type="compositionally biased region" description="Polar residues" evidence="4">
    <location>
        <begin position="514"/>
        <end position="523"/>
    </location>
</feature>
<organism evidence="6 7">
    <name type="scientific">Orbilia ellipsospora</name>
    <dbReference type="NCBI Taxonomy" id="2528407"/>
    <lineage>
        <taxon>Eukaryota</taxon>
        <taxon>Fungi</taxon>
        <taxon>Dikarya</taxon>
        <taxon>Ascomycota</taxon>
        <taxon>Pezizomycotina</taxon>
        <taxon>Orbiliomycetes</taxon>
        <taxon>Orbiliales</taxon>
        <taxon>Orbiliaceae</taxon>
        <taxon>Orbilia</taxon>
    </lineage>
</organism>